<dbReference type="SUPFAM" id="SSF57850">
    <property type="entry name" value="RING/U-box"/>
    <property type="match status" value="1"/>
</dbReference>
<dbReference type="PROSITE" id="PS50082">
    <property type="entry name" value="WD_REPEATS_2"/>
    <property type="match status" value="2"/>
</dbReference>
<keyword evidence="8" id="KW-1185">Reference proteome</keyword>
<dbReference type="SMART" id="SM00504">
    <property type="entry name" value="Ubox"/>
    <property type="match status" value="1"/>
</dbReference>
<organism evidence="7 8">
    <name type="scientific">Lithospermum erythrorhizon</name>
    <name type="common">Purple gromwell</name>
    <name type="synonym">Lithospermum officinale var. erythrorhizon</name>
    <dbReference type="NCBI Taxonomy" id="34254"/>
    <lineage>
        <taxon>Eukaryota</taxon>
        <taxon>Viridiplantae</taxon>
        <taxon>Streptophyta</taxon>
        <taxon>Embryophyta</taxon>
        <taxon>Tracheophyta</taxon>
        <taxon>Spermatophyta</taxon>
        <taxon>Magnoliopsida</taxon>
        <taxon>eudicotyledons</taxon>
        <taxon>Gunneridae</taxon>
        <taxon>Pentapetalae</taxon>
        <taxon>asterids</taxon>
        <taxon>lamiids</taxon>
        <taxon>Boraginales</taxon>
        <taxon>Boraginaceae</taxon>
        <taxon>Boraginoideae</taxon>
        <taxon>Lithospermeae</taxon>
        <taxon>Lithospermum</taxon>
    </lineage>
</organism>
<dbReference type="SMART" id="SM00320">
    <property type="entry name" value="WD40"/>
    <property type="match status" value="6"/>
</dbReference>
<keyword evidence="5" id="KW-0853">WD repeat</keyword>
<dbReference type="PROSITE" id="PS51698">
    <property type="entry name" value="U_BOX"/>
    <property type="match status" value="1"/>
</dbReference>
<dbReference type="PANTHER" id="PTHR47446">
    <property type="entry name" value="RING-TYPE E3 UBIQUITIN TRANSFERASE"/>
    <property type="match status" value="1"/>
</dbReference>
<sequence length="1314" mass="148079">MSTTTTTTAFQILHQTSTYFTTIIIQPPLRHHLISTFLKNTPPDHELILNTITIAAQTLEHALSTSTTSLKFSSLRLAENLLLPYSDNPFSCFLLSIIYHVSDRPTEATVKLLDVFYLKPSLSRMEIAVSVFEELFLVHFYPVFEWYNEERLKILSNLEGSSGYQSDEDLVVVSGTRRLSNMSGDQASELKCLEREFKKLLDENCRNFAGYFKEVLRDKETVGLLNPPKVVLQNHEIYDEFECERDENEKEDFQLQNGRFNPMWVDEERSMEENNSKNKTVKKYPSFVPERVSSEVFREIILANKADTSHAEQSDCEVDSCSGDNMSEISSWEYVHGNKEKNKKFESSYSNIAGSSCNIESPDPAMEDVDNQPVAGKHTPPKDFVCPITSNLFDDPVTLETGQTYERKAIQEWVERGNSTCPITRQRLQSDQLPKTNYVLKRLIASWKEQNLGSAVTQSEREESANKHKLNSKMHLVSASNVSHLSTTDHTVNDLRTAITELCTSEILEESEAAVLQIESFWREEPIGVEIQNMLSKPPVISAFVEILFNSVDVRILKATVILLSELIIRDNTIIQTLTRVDSDMDCIVVLFKNGLLEAVVLIHLLQPSIKSLVDVNMVDCILQVLRDNEDDSLKMTINPKTASVQLLRLVIGSSDGKTSSKIARRVVSSQATKSIIFYLQSDVLEEKIAAVGILLRCILADGASRNVIADKIQLAPIVESFIEANDEQRFEIVHFLFQLVKMKRRRLNEQILHIIKDEGIGSTMHTLLIYLQTALQEQCPIVAGLLLQLDLLAEPRKMSIYREEAIDTLISCLRNSEFPTGQLAAAETIVSLQGRFSSSGKPLMRAYLLKCAGLGKKYETMMRKANIQDIKEEDEAAEDWDRKMASVLVSHEFGLLFEALSEGLKSRYVDLCSLCFVSATWLVHSLSSLPDTGVRGAARLCLLNFFVTIFKSAKNTEDRALSMLALRSFIRDSEGLDELTIHIKDILKGLRELKKTTSEAFEMLKVLSEEQENSSQEFWNHKEIEQVDCTENGEVLSIVFFKDRFFSGHSDGTIKVWSMTENSLHLVQETREHSKAVRSLKVFQSTGRLYSGSLDKTERVWSLDNDMMHCDQVHEMKDHVNNLVVTDNFSCFVPQGTGVKVHSWNGESRLLNPNKQVRCLAFHNEKLYCGCQDNSIQVIDLPIGTPRTIQSGTRKILGKAIPVYSLEVHEGLLYAAGASMDGASVKIWNTSDETMVGSLPSTLEIRSMAIGAELIYLGGKGGLVEIWCKKKHTKVELLQTGTTCKVNCISFDINEDILVIGTSDGKIQVWGMN</sequence>
<proteinExistence type="predicted"/>
<comment type="pathway">
    <text evidence="2">Protein modification; protein ubiquitination.</text>
</comment>
<dbReference type="InterPro" id="IPR001680">
    <property type="entry name" value="WD40_rpt"/>
</dbReference>
<dbReference type="InterPro" id="IPR013083">
    <property type="entry name" value="Znf_RING/FYVE/PHD"/>
</dbReference>
<dbReference type="InterPro" id="IPR036322">
    <property type="entry name" value="WD40_repeat_dom_sf"/>
</dbReference>
<dbReference type="PANTHER" id="PTHR47446:SF2">
    <property type="entry name" value="RING-TYPE E3 UBIQUITIN TRANSFERASE"/>
    <property type="match status" value="1"/>
</dbReference>
<dbReference type="InterPro" id="IPR052858">
    <property type="entry name" value="E3_ubiquitin-ligase_LIN"/>
</dbReference>
<dbReference type="Gene3D" id="2.130.10.10">
    <property type="entry name" value="YVTN repeat-like/Quinoprotein amine dehydrogenase"/>
    <property type="match status" value="2"/>
</dbReference>
<evidence type="ECO:0000256" key="3">
    <source>
        <dbReference type="ARBA" id="ARBA00012483"/>
    </source>
</evidence>
<comment type="caution">
    <text evidence="7">The sequence shown here is derived from an EMBL/GenBank/DDBJ whole genome shotgun (WGS) entry which is preliminary data.</text>
</comment>
<dbReference type="EMBL" id="BAABME010001412">
    <property type="protein sequence ID" value="GAA0149485.1"/>
    <property type="molecule type" value="Genomic_DNA"/>
</dbReference>
<dbReference type="CDD" id="cd16664">
    <property type="entry name" value="RING-Ubox_PUB"/>
    <property type="match status" value="1"/>
</dbReference>
<dbReference type="Pfam" id="PF00400">
    <property type="entry name" value="WD40"/>
    <property type="match status" value="1"/>
</dbReference>
<dbReference type="Gene3D" id="3.30.40.10">
    <property type="entry name" value="Zinc/RING finger domain, C3HC4 (zinc finger)"/>
    <property type="match status" value="1"/>
</dbReference>
<evidence type="ECO:0000256" key="1">
    <source>
        <dbReference type="ARBA" id="ARBA00000900"/>
    </source>
</evidence>
<dbReference type="Proteomes" id="UP001454036">
    <property type="component" value="Unassembled WGS sequence"/>
</dbReference>
<dbReference type="Pfam" id="PF04564">
    <property type="entry name" value="U-box"/>
    <property type="match status" value="1"/>
</dbReference>
<protein>
    <recommendedName>
        <fullName evidence="3">RING-type E3 ubiquitin transferase</fullName>
        <ecNumber evidence="3">2.3.2.27</ecNumber>
    </recommendedName>
</protein>
<dbReference type="InterPro" id="IPR045210">
    <property type="entry name" value="RING-Ubox_PUB"/>
</dbReference>
<dbReference type="InterPro" id="IPR055566">
    <property type="entry name" value="ARM_LIN"/>
</dbReference>
<feature type="repeat" description="WD" evidence="5">
    <location>
        <begin position="1071"/>
        <end position="1106"/>
    </location>
</feature>
<dbReference type="Pfam" id="PF23628">
    <property type="entry name" value="ARM_LIN_C"/>
    <property type="match status" value="1"/>
</dbReference>
<evidence type="ECO:0000256" key="4">
    <source>
        <dbReference type="ARBA" id="ARBA00022679"/>
    </source>
</evidence>
<evidence type="ECO:0000256" key="2">
    <source>
        <dbReference type="ARBA" id="ARBA00004906"/>
    </source>
</evidence>
<keyword evidence="4" id="KW-0808">Transferase</keyword>
<gene>
    <name evidence="7" type="ORF">LIER_08639</name>
</gene>
<dbReference type="InterPro" id="IPR056514">
    <property type="entry name" value="ARM_LIN_2nd"/>
</dbReference>
<dbReference type="GO" id="GO:0016567">
    <property type="term" value="P:protein ubiquitination"/>
    <property type="evidence" value="ECO:0007669"/>
    <property type="project" value="InterPro"/>
</dbReference>
<dbReference type="EC" id="2.3.2.27" evidence="3"/>
<comment type="catalytic activity">
    <reaction evidence="1">
        <text>S-ubiquitinyl-[E2 ubiquitin-conjugating enzyme]-L-cysteine + [acceptor protein]-L-lysine = [E2 ubiquitin-conjugating enzyme]-L-cysteine + N(6)-ubiquitinyl-[acceptor protein]-L-lysine.</text>
        <dbReference type="EC" id="2.3.2.27"/>
    </reaction>
</comment>
<feature type="domain" description="U-box" evidence="6">
    <location>
        <begin position="379"/>
        <end position="454"/>
    </location>
</feature>
<dbReference type="SUPFAM" id="SSF48371">
    <property type="entry name" value="ARM repeat"/>
    <property type="match status" value="1"/>
</dbReference>
<dbReference type="GO" id="GO:0061630">
    <property type="term" value="F:ubiquitin protein ligase activity"/>
    <property type="evidence" value="ECO:0007669"/>
    <property type="project" value="UniProtKB-EC"/>
</dbReference>
<dbReference type="InterPro" id="IPR016024">
    <property type="entry name" value="ARM-type_fold"/>
</dbReference>
<dbReference type="SUPFAM" id="SSF50978">
    <property type="entry name" value="WD40 repeat-like"/>
    <property type="match status" value="1"/>
</dbReference>
<feature type="repeat" description="WD" evidence="5">
    <location>
        <begin position="1280"/>
        <end position="1314"/>
    </location>
</feature>
<evidence type="ECO:0000256" key="5">
    <source>
        <dbReference type="PROSITE-ProRule" id="PRU00221"/>
    </source>
</evidence>
<name>A0AAV3PCX0_LITER</name>
<reference evidence="7 8" key="1">
    <citation type="submission" date="2024-01" db="EMBL/GenBank/DDBJ databases">
        <title>The complete chloroplast genome sequence of Lithospermum erythrorhizon: insights into the phylogenetic relationship among Boraginaceae species and the maternal lineages of purple gromwells.</title>
        <authorList>
            <person name="Okada T."/>
            <person name="Watanabe K."/>
        </authorList>
    </citation>
    <scope>NUCLEOTIDE SEQUENCE [LARGE SCALE GENOMIC DNA]</scope>
</reference>
<dbReference type="InterPro" id="IPR015943">
    <property type="entry name" value="WD40/YVTN_repeat-like_dom_sf"/>
</dbReference>
<dbReference type="InterPro" id="IPR056512">
    <property type="entry name" value="LIN_N"/>
</dbReference>
<dbReference type="InterPro" id="IPR003613">
    <property type="entry name" value="Ubox_domain"/>
</dbReference>
<evidence type="ECO:0000313" key="8">
    <source>
        <dbReference type="Proteomes" id="UP001454036"/>
    </source>
</evidence>
<dbReference type="Pfam" id="PF23568">
    <property type="entry name" value="ARM_LIN"/>
    <property type="match status" value="1"/>
</dbReference>
<dbReference type="PROSITE" id="PS50294">
    <property type="entry name" value="WD_REPEATS_REGION"/>
    <property type="match status" value="1"/>
</dbReference>
<evidence type="ECO:0000259" key="6">
    <source>
        <dbReference type="PROSITE" id="PS51698"/>
    </source>
</evidence>
<dbReference type="Pfam" id="PF23654">
    <property type="entry name" value="ARM_LIN_2nd"/>
    <property type="match status" value="1"/>
</dbReference>
<evidence type="ECO:0000313" key="7">
    <source>
        <dbReference type="EMBL" id="GAA0149485.1"/>
    </source>
</evidence>
<accession>A0AAV3PCX0</accession>